<dbReference type="InterPro" id="IPR011990">
    <property type="entry name" value="TPR-like_helical_dom_sf"/>
</dbReference>
<name>A0A7Y8KWL2_9BURK</name>
<dbReference type="EMBL" id="VYGV01000007">
    <property type="protein sequence ID" value="NWF45630.1"/>
    <property type="molecule type" value="Genomic_DNA"/>
</dbReference>
<dbReference type="Gene3D" id="1.25.40.10">
    <property type="entry name" value="Tetratricopeptide repeat domain"/>
    <property type="match status" value="2"/>
</dbReference>
<dbReference type="Pfam" id="PF08238">
    <property type="entry name" value="Sel1"/>
    <property type="match status" value="4"/>
</dbReference>
<sequence length="385" mass="41341">MGPASTARSGAQPARWLRSALASLLLSAVVPLALATGPVPAAAPIRAEPMEVAPIEAAPIPSEPIEVTPLHQAPIRLPDAPDAAVLAELDALRRIATGRTGAAGQAAWQLGLIHLHGAGVPQDSGEAKKWFERAHQQNTSIALAGLAWCEIDGCQGPANPAAARQWLAQLRRTHLPRAQYLEWLVAARLAPLRLARPGVDTDAIDEPLPARALLQRAARAGDVHALIELGMESVAAGRDTEALQYFRAAAPKSAVAGVNAAIVADQLQIPRRPQPDASRLPLELLNQARRHHRGEGTPVNYTEAIRYYRLAEAQGSAEARRMLALIFSRPLVDGGLDVAWIKQLGELDLSQETPSRRAGGGQRQLQREATPLIDFLPEAWRNRMP</sequence>
<dbReference type="PANTHER" id="PTHR43628">
    <property type="entry name" value="ACTIVATOR OF C KINASE PROTEIN 1-RELATED"/>
    <property type="match status" value="1"/>
</dbReference>
<comment type="caution">
    <text evidence="1">The sequence shown here is derived from an EMBL/GenBank/DDBJ whole genome shotgun (WGS) entry which is preliminary data.</text>
</comment>
<reference evidence="1 2" key="1">
    <citation type="submission" date="2019-09" db="EMBL/GenBank/DDBJ databases">
        <title>Hydrogenophaga aromatica sp. nov., isolated from a para-xylene-degrading enrichment culture.</title>
        <authorList>
            <person name="Tancsics A."/>
            <person name="Banerjee S."/>
        </authorList>
    </citation>
    <scope>NUCLEOTIDE SEQUENCE [LARGE SCALE GENOMIC DNA]</scope>
    <source>
        <strain evidence="1 2">D2P1</strain>
    </source>
</reference>
<accession>A0A7Y8KWL2</accession>
<dbReference type="AlphaFoldDB" id="A0A7Y8KWL2"/>
<dbReference type="InterPro" id="IPR006597">
    <property type="entry name" value="Sel1-like"/>
</dbReference>
<keyword evidence="2" id="KW-1185">Reference proteome</keyword>
<evidence type="ECO:0000313" key="2">
    <source>
        <dbReference type="Proteomes" id="UP000545507"/>
    </source>
</evidence>
<proteinExistence type="predicted"/>
<dbReference type="InterPro" id="IPR052945">
    <property type="entry name" value="Mitotic_Regulator"/>
</dbReference>
<dbReference type="SUPFAM" id="SSF81901">
    <property type="entry name" value="HCP-like"/>
    <property type="match status" value="2"/>
</dbReference>
<dbReference type="RefSeq" id="WP_177135534.1">
    <property type="nucleotide sequence ID" value="NZ_VYGV01000007.1"/>
</dbReference>
<gene>
    <name evidence="1" type="ORF">F3K02_10270</name>
</gene>
<evidence type="ECO:0000313" key="1">
    <source>
        <dbReference type="EMBL" id="NWF45630.1"/>
    </source>
</evidence>
<dbReference type="SMART" id="SM00671">
    <property type="entry name" value="SEL1"/>
    <property type="match status" value="2"/>
</dbReference>
<protein>
    <submittedName>
        <fullName evidence="1">Sel1 repeat family protein</fullName>
    </submittedName>
</protein>
<organism evidence="1 2">
    <name type="scientific">Hydrogenophaga aromaticivorans</name>
    <dbReference type="NCBI Taxonomy" id="2610898"/>
    <lineage>
        <taxon>Bacteria</taxon>
        <taxon>Pseudomonadati</taxon>
        <taxon>Pseudomonadota</taxon>
        <taxon>Betaproteobacteria</taxon>
        <taxon>Burkholderiales</taxon>
        <taxon>Comamonadaceae</taxon>
        <taxon>Hydrogenophaga</taxon>
    </lineage>
</organism>
<dbReference type="PANTHER" id="PTHR43628:SF1">
    <property type="entry name" value="CHITIN SYNTHASE REGULATORY FACTOR 2-RELATED"/>
    <property type="match status" value="1"/>
</dbReference>
<dbReference type="Proteomes" id="UP000545507">
    <property type="component" value="Unassembled WGS sequence"/>
</dbReference>